<evidence type="ECO:0000313" key="2">
    <source>
        <dbReference type="Proteomes" id="UP000481327"/>
    </source>
</evidence>
<reference evidence="1 2" key="1">
    <citation type="submission" date="2019-09" db="EMBL/GenBank/DDBJ databases">
        <title>Polymorphobacter sp. isolated from a lake in China.</title>
        <authorList>
            <person name="Liu Z."/>
        </authorList>
    </citation>
    <scope>NUCLEOTIDE SEQUENCE [LARGE SCALE GENOMIC DNA]</scope>
    <source>
        <strain evidence="1 2">D40P</strain>
    </source>
</reference>
<sequence>MQLSNPVAALISVPLQFNFDGEVGPANDGSRISLNVQPVIPISLNNDWNLISRTIVPVVWQKDVFPGAGSQFGISDTVQSFFLSPARPSGIVWGVGPVVLLPTGTDDLLSTRKWGAGPSALLLKQSGPWTVAVLANQIWSFAGNSSRSNVSQMLVNPFVTYTTPTAFTVAVAADVIRDWEGKRWTMPVIVNGSQMTRVGGQLVQIGGGLRYYVVSNPVSPRGFAARFTVTLLFPR</sequence>
<accession>A0A7C9KY85</accession>
<dbReference type="EMBL" id="WIOL01000002">
    <property type="protein sequence ID" value="MQT16648.1"/>
    <property type="molecule type" value="Genomic_DNA"/>
</dbReference>
<organism evidence="1 2">
    <name type="scientific">Sandarakinorhabdus fusca</name>
    <dbReference type="NCBI Taxonomy" id="1439888"/>
    <lineage>
        <taxon>Bacteria</taxon>
        <taxon>Pseudomonadati</taxon>
        <taxon>Pseudomonadota</taxon>
        <taxon>Alphaproteobacteria</taxon>
        <taxon>Sphingomonadales</taxon>
        <taxon>Sphingosinicellaceae</taxon>
        <taxon>Sandarakinorhabdus</taxon>
    </lineage>
</organism>
<evidence type="ECO:0000313" key="1">
    <source>
        <dbReference type="EMBL" id="MQT16648.1"/>
    </source>
</evidence>
<proteinExistence type="predicted"/>
<name>A0A7C9KY85_9SPHN</name>
<dbReference type="AlphaFoldDB" id="A0A7C9KY85"/>
<keyword evidence="2" id="KW-1185">Reference proteome</keyword>
<comment type="caution">
    <text evidence="1">The sequence shown here is derived from an EMBL/GenBank/DDBJ whole genome shotgun (WGS) entry which is preliminary data.</text>
</comment>
<gene>
    <name evidence="1" type="ORF">F3168_05160</name>
</gene>
<dbReference type="Proteomes" id="UP000481327">
    <property type="component" value="Unassembled WGS sequence"/>
</dbReference>
<dbReference type="OrthoDB" id="9809066at2"/>
<protein>
    <submittedName>
        <fullName evidence="1">Transporter</fullName>
    </submittedName>
</protein>